<accession>A0A502GG88</accession>
<protein>
    <submittedName>
        <fullName evidence="2">Uncharacterized protein</fullName>
    </submittedName>
</protein>
<evidence type="ECO:0000313" key="3">
    <source>
        <dbReference type="Proteomes" id="UP000317078"/>
    </source>
</evidence>
<keyword evidence="3" id="KW-1185">Reference proteome</keyword>
<dbReference type="EMBL" id="RCZP01000002">
    <property type="protein sequence ID" value="TPG60320.1"/>
    <property type="molecule type" value="Genomic_DNA"/>
</dbReference>
<sequence length="236" mass="24199">MQAPALRPGRAVKTVAKTADFKGALARAQAPFTPPRPPAAAPAERALAGAGTPGSPPAAGTDATFRNRIAALESAGAGWAARNPTSGALGRYQFMPIALRDIGWQDGAGAWTERAAAAGVRSEADFLSNPAAQETAMSDYLLRAEQQLAANGSLRAAGQTVTATDGGTVPLTEAGLVAAAHRRGAGAVARWLEHRTRTPDAPVPEAARVAFADVEQRLRDFAGVSYAARPGLSRAA</sequence>
<feature type="region of interest" description="Disordered" evidence="1">
    <location>
        <begin position="28"/>
        <end position="62"/>
    </location>
</feature>
<feature type="compositionally biased region" description="Low complexity" evidence="1">
    <location>
        <begin position="41"/>
        <end position="50"/>
    </location>
</feature>
<proteinExistence type="predicted"/>
<reference evidence="2 3" key="1">
    <citation type="journal article" date="2019" name="Environ. Microbiol.">
        <title>Species interactions and distinct microbial communities in high Arctic permafrost affected cryosols are associated with the CH4 and CO2 gas fluxes.</title>
        <authorList>
            <person name="Altshuler I."/>
            <person name="Hamel J."/>
            <person name="Turney S."/>
            <person name="Magnuson E."/>
            <person name="Levesque R."/>
            <person name="Greer C."/>
            <person name="Whyte L.G."/>
        </authorList>
    </citation>
    <scope>NUCLEOTIDE SEQUENCE [LARGE SCALE GENOMIC DNA]</scope>
    <source>
        <strain evidence="2 3">S9.3B</strain>
    </source>
</reference>
<comment type="caution">
    <text evidence="2">The sequence shown here is derived from an EMBL/GenBank/DDBJ whole genome shotgun (WGS) entry which is preliminary data.</text>
</comment>
<evidence type="ECO:0000256" key="1">
    <source>
        <dbReference type="SAM" id="MobiDB-lite"/>
    </source>
</evidence>
<organism evidence="2 3">
    <name type="scientific">Muricoccus nepalensis</name>
    <dbReference type="NCBI Taxonomy" id="1854500"/>
    <lineage>
        <taxon>Bacteria</taxon>
        <taxon>Pseudomonadati</taxon>
        <taxon>Pseudomonadota</taxon>
        <taxon>Alphaproteobacteria</taxon>
        <taxon>Acetobacterales</taxon>
        <taxon>Roseomonadaceae</taxon>
        <taxon>Muricoccus</taxon>
    </lineage>
</organism>
<name>A0A502GG88_9PROT</name>
<dbReference type="Proteomes" id="UP000317078">
    <property type="component" value="Unassembled WGS sequence"/>
</dbReference>
<dbReference type="AlphaFoldDB" id="A0A502GG88"/>
<dbReference type="Gene3D" id="1.10.530.10">
    <property type="match status" value="1"/>
</dbReference>
<gene>
    <name evidence="2" type="ORF">EAH89_02765</name>
</gene>
<evidence type="ECO:0000313" key="2">
    <source>
        <dbReference type="EMBL" id="TPG60320.1"/>
    </source>
</evidence>